<keyword evidence="3" id="KW-1185">Reference proteome</keyword>
<feature type="compositionally biased region" description="Basic and acidic residues" evidence="1">
    <location>
        <begin position="1"/>
        <end position="14"/>
    </location>
</feature>
<dbReference type="AlphaFoldDB" id="A0A239L182"/>
<dbReference type="EMBL" id="FZOY01000008">
    <property type="protein sequence ID" value="SNT23304.1"/>
    <property type="molecule type" value="Genomic_DNA"/>
</dbReference>
<feature type="compositionally biased region" description="Basic and acidic residues" evidence="1">
    <location>
        <begin position="128"/>
        <end position="141"/>
    </location>
</feature>
<name>A0A239L182_9RHOB</name>
<evidence type="ECO:0000313" key="3">
    <source>
        <dbReference type="Proteomes" id="UP000198426"/>
    </source>
</evidence>
<gene>
    <name evidence="2" type="ORF">SAMN05421757_108136</name>
</gene>
<feature type="region of interest" description="Disordered" evidence="1">
    <location>
        <begin position="1"/>
        <end position="25"/>
    </location>
</feature>
<accession>A0A239L182</accession>
<organism evidence="2 3">
    <name type="scientific">Tropicimonas sediminicola</name>
    <dbReference type="NCBI Taxonomy" id="1031541"/>
    <lineage>
        <taxon>Bacteria</taxon>
        <taxon>Pseudomonadati</taxon>
        <taxon>Pseudomonadota</taxon>
        <taxon>Alphaproteobacteria</taxon>
        <taxon>Rhodobacterales</taxon>
        <taxon>Roseobacteraceae</taxon>
        <taxon>Tropicimonas</taxon>
    </lineage>
</organism>
<dbReference type="RefSeq" id="WP_089234633.1">
    <property type="nucleotide sequence ID" value="NZ_FZOY01000008.1"/>
</dbReference>
<evidence type="ECO:0000313" key="2">
    <source>
        <dbReference type="EMBL" id="SNT23304.1"/>
    </source>
</evidence>
<dbReference type="OrthoDB" id="7875781at2"/>
<protein>
    <submittedName>
        <fullName evidence="2">Uncharacterized protein</fullName>
    </submittedName>
</protein>
<dbReference type="Proteomes" id="UP000198426">
    <property type="component" value="Unassembled WGS sequence"/>
</dbReference>
<proteinExistence type="predicted"/>
<feature type="region of interest" description="Disordered" evidence="1">
    <location>
        <begin position="128"/>
        <end position="169"/>
    </location>
</feature>
<reference evidence="2 3" key="1">
    <citation type="submission" date="2017-06" db="EMBL/GenBank/DDBJ databases">
        <authorList>
            <person name="Kim H.J."/>
            <person name="Triplett B.A."/>
        </authorList>
    </citation>
    <scope>NUCLEOTIDE SEQUENCE [LARGE SCALE GENOMIC DNA]</scope>
    <source>
        <strain evidence="2 3">DSM 29339</strain>
    </source>
</reference>
<evidence type="ECO:0000256" key="1">
    <source>
        <dbReference type="SAM" id="MobiDB-lite"/>
    </source>
</evidence>
<sequence length="169" mass="18142">MADVTERTVTEQVKHHAQTVAEDTREKVEARIKGEAEAAFDSVANQMHRHASAADAAAAEFDPNSMQAQAIEQVAARIDDLANQVRNTDIDRLAHSLSDAARRNPLLFVAGATLAGFAATRFLKARDPEPRYAHPSDDPWARDTVPPNSAPTIVGGNHVSADPTSRGAV</sequence>